<proteinExistence type="predicted"/>
<gene>
    <name evidence="2" type="ORF">TTEB3V08_LOCUS7087</name>
</gene>
<sequence length="114" mass="12780">MTINIEDEDGDKKPKPRRERKMLLIQENEKTRIGKAEGVDGITSEMLKCGGTVLLARLIELFTVCAGIVNVPNDWKNTTIVPLYQGRVPARPIQCDDYHVFSVSREAELLPATL</sequence>
<protein>
    <submittedName>
        <fullName evidence="2">Uncharacterized protein</fullName>
    </submittedName>
</protein>
<name>A0A7R9IIP4_9NEOP</name>
<reference evidence="2" key="1">
    <citation type="submission" date="2020-11" db="EMBL/GenBank/DDBJ databases">
        <authorList>
            <person name="Tran Van P."/>
        </authorList>
    </citation>
    <scope>NUCLEOTIDE SEQUENCE</scope>
</reference>
<accession>A0A7R9IIP4</accession>
<organism evidence="2">
    <name type="scientific">Timema tahoe</name>
    <dbReference type="NCBI Taxonomy" id="61484"/>
    <lineage>
        <taxon>Eukaryota</taxon>
        <taxon>Metazoa</taxon>
        <taxon>Ecdysozoa</taxon>
        <taxon>Arthropoda</taxon>
        <taxon>Hexapoda</taxon>
        <taxon>Insecta</taxon>
        <taxon>Pterygota</taxon>
        <taxon>Neoptera</taxon>
        <taxon>Polyneoptera</taxon>
        <taxon>Phasmatodea</taxon>
        <taxon>Timematodea</taxon>
        <taxon>Timematoidea</taxon>
        <taxon>Timematidae</taxon>
        <taxon>Timema</taxon>
    </lineage>
</organism>
<dbReference type="AlphaFoldDB" id="A0A7R9IIP4"/>
<evidence type="ECO:0000313" key="2">
    <source>
        <dbReference type="EMBL" id="CAD7459122.1"/>
    </source>
</evidence>
<feature type="region of interest" description="Disordered" evidence="1">
    <location>
        <begin position="1"/>
        <end position="20"/>
    </location>
</feature>
<evidence type="ECO:0000256" key="1">
    <source>
        <dbReference type="SAM" id="MobiDB-lite"/>
    </source>
</evidence>
<dbReference type="EMBL" id="OE002680">
    <property type="protein sequence ID" value="CAD7459122.1"/>
    <property type="molecule type" value="Genomic_DNA"/>
</dbReference>